<reference evidence="1" key="1">
    <citation type="journal article" date="2019" name="Sci. Rep.">
        <title>Draft genome of Tanacetum cinerariifolium, the natural source of mosquito coil.</title>
        <authorList>
            <person name="Yamashiro T."/>
            <person name="Shiraishi A."/>
            <person name="Satake H."/>
            <person name="Nakayama K."/>
        </authorList>
    </citation>
    <scope>NUCLEOTIDE SEQUENCE</scope>
</reference>
<proteinExistence type="predicted"/>
<gene>
    <name evidence="1" type="ORF">Tci_932765</name>
</gene>
<evidence type="ECO:0000313" key="1">
    <source>
        <dbReference type="EMBL" id="GFD60796.1"/>
    </source>
</evidence>
<sequence length="60" mass="6338">SAACRGRRPAHDRIGIWRLDAVARLCAVDGARGGDDRLASARGDEGHCLAPFVLSLSKHG</sequence>
<organism evidence="1">
    <name type="scientific">Tanacetum cinerariifolium</name>
    <name type="common">Dalmatian daisy</name>
    <name type="synonym">Chrysanthemum cinerariifolium</name>
    <dbReference type="NCBI Taxonomy" id="118510"/>
    <lineage>
        <taxon>Eukaryota</taxon>
        <taxon>Viridiplantae</taxon>
        <taxon>Streptophyta</taxon>
        <taxon>Embryophyta</taxon>
        <taxon>Tracheophyta</taxon>
        <taxon>Spermatophyta</taxon>
        <taxon>Magnoliopsida</taxon>
        <taxon>eudicotyledons</taxon>
        <taxon>Gunneridae</taxon>
        <taxon>Pentapetalae</taxon>
        <taxon>asterids</taxon>
        <taxon>campanulids</taxon>
        <taxon>Asterales</taxon>
        <taxon>Asteraceae</taxon>
        <taxon>Asteroideae</taxon>
        <taxon>Anthemideae</taxon>
        <taxon>Anthemidinae</taxon>
        <taxon>Tanacetum</taxon>
    </lineage>
</organism>
<accession>A0A699XS82</accession>
<name>A0A699XS82_TANCI</name>
<comment type="caution">
    <text evidence="1">The sequence shown here is derived from an EMBL/GenBank/DDBJ whole genome shotgun (WGS) entry which is preliminary data.</text>
</comment>
<feature type="non-terminal residue" evidence="1">
    <location>
        <position position="1"/>
    </location>
</feature>
<protein>
    <submittedName>
        <fullName evidence="1">Uncharacterized protein</fullName>
    </submittedName>
</protein>
<dbReference type="EMBL" id="BKCJ011882706">
    <property type="protein sequence ID" value="GFD60796.1"/>
    <property type="molecule type" value="Genomic_DNA"/>
</dbReference>
<dbReference type="AlphaFoldDB" id="A0A699XS82"/>